<accession>A0ACC1JDA9</accession>
<dbReference type="EMBL" id="JANBPW010000798">
    <property type="protein sequence ID" value="KAJ1948244.1"/>
    <property type="molecule type" value="Genomic_DNA"/>
</dbReference>
<reference evidence="1" key="1">
    <citation type="submission" date="2022-07" db="EMBL/GenBank/DDBJ databases">
        <title>Phylogenomic reconstructions and comparative analyses of Kickxellomycotina fungi.</title>
        <authorList>
            <person name="Reynolds N.K."/>
            <person name="Stajich J.E."/>
            <person name="Barry K."/>
            <person name="Grigoriev I.V."/>
            <person name="Crous P."/>
            <person name="Smith M.E."/>
        </authorList>
    </citation>
    <scope>NUCLEOTIDE SEQUENCE</scope>
    <source>
        <strain evidence="1">NRRL 5244</strain>
    </source>
</reference>
<comment type="caution">
    <text evidence="1">The sequence shown here is derived from an EMBL/GenBank/DDBJ whole genome shotgun (WGS) entry which is preliminary data.</text>
</comment>
<proteinExistence type="predicted"/>
<evidence type="ECO:0000313" key="2">
    <source>
        <dbReference type="Proteomes" id="UP001150603"/>
    </source>
</evidence>
<feature type="non-terminal residue" evidence="1">
    <location>
        <position position="1"/>
    </location>
</feature>
<protein>
    <submittedName>
        <fullName evidence="1">Uncharacterized protein</fullName>
    </submittedName>
</protein>
<keyword evidence="2" id="KW-1185">Reference proteome</keyword>
<organism evidence="1 2">
    <name type="scientific">Linderina macrospora</name>
    <dbReference type="NCBI Taxonomy" id="4868"/>
    <lineage>
        <taxon>Eukaryota</taxon>
        <taxon>Fungi</taxon>
        <taxon>Fungi incertae sedis</taxon>
        <taxon>Zoopagomycota</taxon>
        <taxon>Kickxellomycotina</taxon>
        <taxon>Kickxellomycetes</taxon>
        <taxon>Kickxellales</taxon>
        <taxon>Kickxellaceae</taxon>
        <taxon>Linderina</taxon>
    </lineage>
</organism>
<evidence type="ECO:0000313" key="1">
    <source>
        <dbReference type="EMBL" id="KAJ1948244.1"/>
    </source>
</evidence>
<gene>
    <name evidence="1" type="ORF">FBU59_001682</name>
</gene>
<name>A0ACC1JDA9_9FUNG</name>
<dbReference type="Proteomes" id="UP001150603">
    <property type="component" value="Unassembled WGS sequence"/>
</dbReference>
<sequence length="1004" mass="107786">ETGTGKTQILDFEEHNINNGSAEPIPVYRRPSARPAIKEIGDLVWGDTNPTATAAVSLDTTDVPSRAQQDASAVENPSNDIQATKTPSTLNNPDDAGAGAESSGSVPPAGKGLKADLTFNKLKAVQESESGAVAEDPEEVQKPEVAVQDSAEVQEPEVVAQEPVADAAGQVMLAELVKASPDPRSLIYDANSRFGSMGSQGSPASDTQEPVRHIDSLFAEDGKPLAYATTASIETSNHNVTQSSTSVLEGIPLGDSVATVDPSSMESASVENKPDPIKESKLRMDALHIDTSAVSDALAHISVQAMPSHTSPATQQTQLTTPTDSPAISAMQVNGASNRPLSLRDYVEQQKIKPDKLTLEQAHKQINFRVSLFEHVPDYDKKPRSVSLPPPQNPNSGPPQALMPMFGAQDSTADDTRQRTRSVYDNQAPPAAAALGIGARNLPATFQSLAMALNEELADRVLFNSLLGDGGALEGHEMQAVQRQSGIALPSPAQPLFDPVKDTGENGVPDSVVRAFMAGDLTAIDRFFEHVMKLTAPASVFDGDMSDNDDWFYGLDGPPEEILAQRRREAAKKAKAKRRALESEEMDAMVEGLAGGSKIGGLPQTDIVVMPVVSDDAIMPTLGAMNEDSRELSPPPTNTPVAFSPPLQQQEEEVMQKEVAGQEDVPQKVSPTVSSESSSGRKIAVPKSRISRDRTSGSLSPLPVSSPVFSPSPVFSSSPMMSASPGFSASPIMSSSPVLPSPPPQTPQLLKSQQNSPLTNSSWVQHFYAESPKPSSPPQQQSPALPQITVITERPSDVEQQPRSPQHTSVQSEQRDPERIRNKKILMTRLRVLEGLIQRNKLEEARLQPPPTAQQRPPLAAELESIASIYESSLDINVDSCEFSPRARRDIALSQPSLAADSRNSNENSRPVQRRPTIDTRRVPAQGDVLRRLRQSAESRQVRPFRASMLNRAFAPPSERSSEKGSLADPVSPRRGYRTQDGKLSPMFAASGRFSRTANLLGSG</sequence>